<evidence type="ECO:0000313" key="3">
    <source>
        <dbReference type="Proteomes" id="UP000623467"/>
    </source>
</evidence>
<protein>
    <submittedName>
        <fullName evidence="2">Uncharacterized protein</fullName>
    </submittedName>
</protein>
<accession>A0A8H6TRZ9</accession>
<evidence type="ECO:0000256" key="1">
    <source>
        <dbReference type="SAM" id="MobiDB-lite"/>
    </source>
</evidence>
<dbReference type="OrthoDB" id="3061719at2759"/>
<keyword evidence="3" id="KW-1185">Reference proteome</keyword>
<feature type="compositionally biased region" description="Acidic residues" evidence="1">
    <location>
        <begin position="62"/>
        <end position="97"/>
    </location>
</feature>
<name>A0A8H6TRZ9_9AGAR</name>
<evidence type="ECO:0000313" key="2">
    <source>
        <dbReference type="EMBL" id="KAF7324215.1"/>
    </source>
</evidence>
<feature type="compositionally biased region" description="Basic and acidic residues" evidence="1">
    <location>
        <begin position="98"/>
        <end position="114"/>
    </location>
</feature>
<feature type="region of interest" description="Disordered" evidence="1">
    <location>
        <begin position="62"/>
        <end position="116"/>
    </location>
</feature>
<dbReference type="AlphaFoldDB" id="A0A8H6TRZ9"/>
<dbReference type="EMBL" id="JACAZH010000142">
    <property type="protein sequence ID" value="KAF7324215.1"/>
    <property type="molecule type" value="Genomic_DNA"/>
</dbReference>
<sequence>MSSKIRKATQIIKAAIDELPMPTDQDSPRTVSAWLKLFRALWGNGLLLSGQFPSFEEALEDMDVDDEDQESDGPAEDNGDGIDDMDVDGPGAEEEEPPQDKELTEEEKKAEKKAKTQLKITKRAQDIIGAGSADPITPDDLFELFTVPVKTSVELGEDMALARVLRGFSGSRSRRTWLKIVQKYIEKAKLDFGEFCKASNRLGNGNDQRQLLQRDLLITNTEDSRQIKYFLTAIIHKIETIKFTAQWNGLTGAGSKLAKRDYNIELFKEFRKADFKGLSESAAKAKLKELKTDLEEFNASRGKIVTARNRLYSAYSNFGTAVLIDPFFTVENLGVKRSKHYASLLDTLLHLAPTYVDENGNGRLARQEQQNRDALYGLVFSLCEEGEERQTVNDYLDDFFEENPSIVAEQPVSDSP</sequence>
<comment type="caution">
    <text evidence="2">The sequence shown here is derived from an EMBL/GenBank/DDBJ whole genome shotgun (WGS) entry which is preliminary data.</text>
</comment>
<proteinExistence type="predicted"/>
<dbReference type="Proteomes" id="UP000623467">
    <property type="component" value="Unassembled WGS sequence"/>
</dbReference>
<gene>
    <name evidence="2" type="ORF">MSAN_02534400</name>
</gene>
<reference evidence="2" key="1">
    <citation type="submission" date="2020-05" db="EMBL/GenBank/DDBJ databases">
        <title>Mycena genomes resolve the evolution of fungal bioluminescence.</title>
        <authorList>
            <person name="Tsai I.J."/>
        </authorList>
    </citation>
    <scope>NUCLEOTIDE SEQUENCE</scope>
    <source>
        <strain evidence="2">160909Yilan</strain>
    </source>
</reference>
<organism evidence="2 3">
    <name type="scientific">Mycena sanguinolenta</name>
    <dbReference type="NCBI Taxonomy" id="230812"/>
    <lineage>
        <taxon>Eukaryota</taxon>
        <taxon>Fungi</taxon>
        <taxon>Dikarya</taxon>
        <taxon>Basidiomycota</taxon>
        <taxon>Agaricomycotina</taxon>
        <taxon>Agaricomycetes</taxon>
        <taxon>Agaricomycetidae</taxon>
        <taxon>Agaricales</taxon>
        <taxon>Marasmiineae</taxon>
        <taxon>Mycenaceae</taxon>
        <taxon>Mycena</taxon>
    </lineage>
</organism>